<sequence length="353" mass="38253">MMMKARGYAAHSASSPLRLFDFERRDARATDVVIQILYCGVCHSDVHNARNDWGRSRYPMVPGHEIVGRVLEVGAEVTRFKIGDSVGVGCMVDSCQACAACSRGLEQYCEAGATYTYNAVDPHDGLPTFGGYSDRIVVPEQFVVGIPDGLDLKGTAPLLCAGITTWSPLRHWNVGRESKVAVVGLGGLGHMALKFAKALGAEVTLLTRSPDKKADAHRLGADHVLVSTDATQMATVANTFDLVIDTVPYQHDVNPYVPTLAADGTLVLVGYLGPLEPALNSAPMVMKRKAIAGSLIGGIRETQEMLDFCGLHKIIPDIELIDIDYINDAYERMLKADVKYRFVIDMASLERAA</sequence>
<feature type="domain" description="Enoyl reductase (ER)" evidence="6">
    <location>
        <begin position="12"/>
        <end position="344"/>
    </location>
</feature>
<dbReference type="AlphaFoldDB" id="A0AAW3P9T9"/>
<comment type="caution">
    <text evidence="7">The sequence shown here is derived from an EMBL/GenBank/DDBJ whole genome shotgun (WGS) entry which is preliminary data.</text>
</comment>
<dbReference type="PROSITE" id="PS00059">
    <property type="entry name" value="ADH_ZINC"/>
    <property type="match status" value="1"/>
</dbReference>
<proteinExistence type="inferred from homology"/>
<evidence type="ECO:0000256" key="3">
    <source>
        <dbReference type="ARBA" id="ARBA00022833"/>
    </source>
</evidence>
<gene>
    <name evidence="7" type="ORF">WL88_25760</name>
</gene>
<evidence type="ECO:0000256" key="5">
    <source>
        <dbReference type="RuleBase" id="RU361277"/>
    </source>
</evidence>
<keyword evidence="2 5" id="KW-0479">Metal-binding</keyword>
<keyword evidence="3 5" id="KW-0862">Zinc</keyword>
<comment type="cofactor">
    <cofactor evidence="1 5">
        <name>Zn(2+)</name>
        <dbReference type="ChEBI" id="CHEBI:29105"/>
    </cofactor>
</comment>
<evidence type="ECO:0000313" key="8">
    <source>
        <dbReference type="Proteomes" id="UP000063236"/>
    </source>
</evidence>
<dbReference type="Proteomes" id="UP000063236">
    <property type="component" value="Unassembled WGS sequence"/>
</dbReference>
<dbReference type="Gene3D" id="3.40.50.720">
    <property type="entry name" value="NAD(P)-binding Rossmann-like Domain"/>
    <property type="match status" value="1"/>
</dbReference>
<dbReference type="PANTHER" id="PTHR42683">
    <property type="entry name" value="ALDEHYDE REDUCTASE"/>
    <property type="match status" value="1"/>
</dbReference>
<dbReference type="FunFam" id="3.40.50.720:FF:000022">
    <property type="entry name" value="Cinnamyl alcohol dehydrogenase"/>
    <property type="match status" value="1"/>
</dbReference>
<dbReference type="CDD" id="cd05283">
    <property type="entry name" value="CAD1"/>
    <property type="match status" value="1"/>
</dbReference>
<evidence type="ECO:0000259" key="6">
    <source>
        <dbReference type="SMART" id="SM00829"/>
    </source>
</evidence>
<dbReference type="InterPro" id="IPR020843">
    <property type="entry name" value="ER"/>
</dbReference>
<dbReference type="InterPro" id="IPR013154">
    <property type="entry name" value="ADH-like_N"/>
</dbReference>
<dbReference type="Gene3D" id="3.90.180.10">
    <property type="entry name" value="Medium-chain alcohol dehydrogenases, catalytic domain"/>
    <property type="match status" value="1"/>
</dbReference>
<dbReference type="EMBL" id="LPJV01000059">
    <property type="protein sequence ID" value="KWF46721.1"/>
    <property type="molecule type" value="Genomic_DNA"/>
</dbReference>
<dbReference type="InterPro" id="IPR036291">
    <property type="entry name" value="NAD(P)-bd_dom_sf"/>
</dbReference>
<protein>
    <submittedName>
        <fullName evidence="7">Hydroxyacid dehydrogenase</fullName>
    </submittedName>
</protein>
<dbReference type="InterPro" id="IPR002328">
    <property type="entry name" value="ADH_Zn_CS"/>
</dbReference>
<dbReference type="InterPro" id="IPR047109">
    <property type="entry name" value="CAD-like"/>
</dbReference>
<dbReference type="InterPro" id="IPR013149">
    <property type="entry name" value="ADH-like_C"/>
</dbReference>
<dbReference type="Pfam" id="PF08240">
    <property type="entry name" value="ADH_N"/>
    <property type="match status" value="1"/>
</dbReference>
<keyword evidence="4" id="KW-0560">Oxidoreductase</keyword>
<reference evidence="7 8" key="1">
    <citation type="submission" date="2015-11" db="EMBL/GenBank/DDBJ databases">
        <title>Expanding the genomic diversity of Burkholderia species for the development of highly accurate diagnostics.</title>
        <authorList>
            <person name="Sahl J."/>
            <person name="Keim P."/>
            <person name="Wagner D."/>
        </authorList>
    </citation>
    <scope>NUCLEOTIDE SEQUENCE [LARGE SCALE GENOMIC DNA]</scope>
    <source>
        <strain evidence="7 8">MSMB378WGS</strain>
    </source>
</reference>
<dbReference type="Pfam" id="PF00107">
    <property type="entry name" value="ADH_zinc_N"/>
    <property type="match status" value="1"/>
</dbReference>
<dbReference type="GO" id="GO:0008106">
    <property type="term" value="F:alcohol dehydrogenase (NADP+) activity"/>
    <property type="evidence" value="ECO:0007669"/>
    <property type="project" value="UniProtKB-ARBA"/>
</dbReference>
<evidence type="ECO:0000256" key="4">
    <source>
        <dbReference type="ARBA" id="ARBA00023002"/>
    </source>
</evidence>
<comment type="similarity">
    <text evidence="5">Belongs to the zinc-containing alcohol dehydrogenase family.</text>
</comment>
<dbReference type="SUPFAM" id="SSF50129">
    <property type="entry name" value="GroES-like"/>
    <property type="match status" value="1"/>
</dbReference>
<dbReference type="SUPFAM" id="SSF51735">
    <property type="entry name" value="NAD(P)-binding Rossmann-fold domains"/>
    <property type="match status" value="1"/>
</dbReference>
<dbReference type="GO" id="GO:0008270">
    <property type="term" value="F:zinc ion binding"/>
    <property type="evidence" value="ECO:0007669"/>
    <property type="project" value="InterPro"/>
</dbReference>
<name>A0AAW3P9T9_9BURK</name>
<organism evidence="7 8">
    <name type="scientific">Burkholderia diffusa</name>
    <dbReference type="NCBI Taxonomy" id="488732"/>
    <lineage>
        <taxon>Bacteria</taxon>
        <taxon>Pseudomonadati</taxon>
        <taxon>Pseudomonadota</taxon>
        <taxon>Betaproteobacteria</taxon>
        <taxon>Burkholderiales</taxon>
        <taxon>Burkholderiaceae</taxon>
        <taxon>Burkholderia</taxon>
        <taxon>Burkholderia cepacia complex</taxon>
    </lineage>
</organism>
<accession>A0AAW3P9T9</accession>
<dbReference type="SMART" id="SM00829">
    <property type="entry name" value="PKS_ER"/>
    <property type="match status" value="1"/>
</dbReference>
<dbReference type="InterPro" id="IPR011032">
    <property type="entry name" value="GroES-like_sf"/>
</dbReference>
<evidence type="ECO:0000313" key="7">
    <source>
        <dbReference type="EMBL" id="KWF46721.1"/>
    </source>
</evidence>
<evidence type="ECO:0000256" key="1">
    <source>
        <dbReference type="ARBA" id="ARBA00001947"/>
    </source>
</evidence>
<evidence type="ECO:0000256" key="2">
    <source>
        <dbReference type="ARBA" id="ARBA00022723"/>
    </source>
</evidence>